<gene>
    <name evidence="1" type="ORF">GCM10023214_44390</name>
</gene>
<protein>
    <recommendedName>
        <fullName evidence="3">Integrase</fullName>
    </recommendedName>
</protein>
<reference evidence="2" key="1">
    <citation type="journal article" date="2019" name="Int. J. Syst. Evol. Microbiol.">
        <title>The Global Catalogue of Microorganisms (GCM) 10K type strain sequencing project: providing services to taxonomists for standard genome sequencing and annotation.</title>
        <authorList>
            <consortium name="The Broad Institute Genomics Platform"/>
            <consortium name="The Broad Institute Genome Sequencing Center for Infectious Disease"/>
            <person name="Wu L."/>
            <person name="Ma J."/>
        </authorList>
    </citation>
    <scope>NUCLEOTIDE SEQUENCE [LARGE SCALE GENOMIC DNA]</scope>
    <source>
        <strain evidence="2">JCM 18054</strain>
    </source>
</reference>
<organism evidence="1 2">
    <name type="scientific">Amycolatopsis dongchuanensis</name>
    <dbReference type="NCBI Taxonomy" id="1070866"/>
    <lineage>
        <taxon>Bacteria</taxon>
        <taxon>Bacillati</taxon>
        <taxon>Actinomycetota</taxon>
        <taxon>Actinomycetes</taxon>
        <taxon>Pseudonocardiales</taxon>
        <taxon>Pseudonocardiaceae</taxon>
        <taxon>Amycolatopsis</taxon>
    </lineage>
</organism>
<name>A0ABP9QW23_9PSEU</name>
<evidence type="ECO:0000313" key="2">
    <source>
        <dbReference type="Proteomes" id="UP001500192"/>
    </source>
</evidence>
<sequence length="63" mass="7365">MARRARLGQKRKGISRAYDHVTPVMQQQILQALEARWWASIAALTPGERAKLFGWFPRARFRL</sequence>
<evidence type="ECO:0000313" key="1">
    <source>
        <dbReference type="EMBL" id="GAA5168528.1"/>
    </source>
</evidence>
<evidence type="ECO:0008006" key="3">
    <source>
        <dbReference type="Google" id="ProtNLM"/>
    </source>
</evidence>
<proteinExistence type="predicted"/>
<comment type="caution">
    <text evidence="1">The sequence shown here is derived from an EMBL/GenBank/DDBJ whole genome shotgun (WGS) entry which is preliminary data.</text>
</comment>
<keyword evidence="2" id="KW-1185">Reference proteome</keyword>
<dbReference type="EMBL" id="BAABIB010000080">
    <property type="protein sequence ID" value="GAA5168528.1"/>
    <property type="molecule type" value="Genomic_DNA"/>
</dbReference>
<dbReference type="Proteomes" id="UP001500192">
    <property type="component" value="Unassembled WGS sequence"/>
</dbReference>
<dbReference type="RefSeq" id="WP_346054795.1">
    <property type="nucleotide sequence ID" value="NZ_BAABIB010000080.1"/>
</dbReference>
<accession>A0ABP9QW23</accession>